<dbReference type="Gene3D" id="1.10.3290.10">
    <property type="entry name" value="Fido-like domain"/>
    <property type="match status" value="1"/>
</dbReference>
<dbReference type="InterPro" id="IPR003812">
    <property type="entry name" value="Fido"/>
</dbReference>
<dbReference type="InterPro" id="IPR036388">
    <property type="entry name" value="WH-like_DNA-bd_sf"/>
</dbReference>
<dbReference type="InterPro" id="IPR040198">
    <property type="entry name" value="Fido_containing"/>
</dbReference>
<dbReference type="InterPro" id="IPR036597">
    <property type="entry name" value="Fido-like_dom_sf"/>
</dbReference>
<dbReference type="PROSITE" id="PS51459">
    <property type="entry name" value="FIDO"/>
    <property type="match status" value="1"/>
</dbReference>
<name>S0DDP5_9ZZZZ</name>
<reference evidence="2" key="2">
    <citation type="journal article" date="2013" name="Biotechnol. Biofuels">
        <title>Mining for hemicellulases in the fungus-growing termite Pseudacanthotermes militaris using functional metagenomics.</title>
        <authorList>
            <person name="Bastien G."/>
            <person name="Arnal G."/>
            <person name="Bozonnet S."/>
            <person name="Laguerre S."/>
            <person name="Ferreira F."/>
            <person name="Faure R."/>
            <person name="Henrissat B."/>
            <person name="Lefevre F."/>
            <person name="Robe P."/>
            <person name="Bouchez O."/>
            <person name="Noirot C."/>
            <person name="Dumon C."/>
            <person name="O'Donohue M."/>
        </authorList>
    </citation>
    <scope>NUCLEOTIDE SEQUENCE</scope>
</reference>
<evidence type="ECO:0000259" key="1">
    <source>
        <dbReference type="PROSITE" id="PS51459"/>
    </source>
</evidence>
<evidence type="ECO:0000313" key="2">
    <source>
        <dbReference type="EMBL" id="CCO20814.1"/>
    </source>
</evidence>
<protein>
    <submittedName>
        <fullName evidence="2">Putative Fic/DOC family protein</fullName>
    </submittedName>
</protein>
<dbReference type="PANTHER" id="PTHR13504:SF38">
    <property type="entry name" value="FIDO DOMAIN-CONTAINING PROTEIN"/>
    <property type="match status" value="1"/>
</dbReference>
<organism evidence="2">
    <name type="scientific">termite gut metagenome</name>
    <dbReference type="NCBI Taxonomy" id="433724"/>
    <lineage>
        <taxon>unclassified sequences</taxon>
        <taxon>metagenomes</taxon>
        <taxon>organismal metagenomes</taxon>
    </lineage>
</organism>
<dbReference type="PANTHER" id="PTHR13504">
    <property type="entry name" value="FIDO DOMAIN-CONTAINING PROTEIN DDB_G0283145"/>
    <property type="match status" value="1"/>
</dbReference>
<feature type="domain" description="Fido" evidence="1">
    <location>
        <begin position="108"/>
        <end position="262"/>
    </location>
</feature>
<proteinExistence type="predicted"/>
<dbReference type="SUPFAM" id="SSF140931">
    <property type="entry name" value="Fic-like"/>
    <property type="match status" value="1"/>
</dbReference>
<dbReference type="AlphaFoldDB" id="S0DDP5"/>
<reference evidence="2" key="1">
    <citation type="submission" date="2012-10" db="EMBL/GenBank/DDBJ databases">
        <authorList>
            <person name="Sandrine L."/>
        </authorList>
    </citation>
    <scope>NUCLEOTIDE SEQUENCE</scope>
</reference>
<gene>
    <name evidence="2" type="ORF">BN138_2</name>
</gene>
<dbReference type="Gene3D" id="1.10.10.10">
    <property type="entry name" value="Winged helix-like DNA-binding domain superfamily/Winged helix DNA-binding domain"/>
    <property type="match status" value="1"/>
</dbReference>
<sequence>MRTFDYSFLESGMLPAGLVNIVSAIAGLRERENERKDSYPDVFTRLESIARVQSVKGSNAIEGIVTSEQRINEIVNQNSAPLNHNEAEIAGYRDALGIVHTGFETLDIRERDILRLHEIMLSYAPVSGGQYKQSDNVIMEIDASGARRVRFAPTSAAETATTMEQLVLAYMDARDNYNINQLLLIPCFILDFLCIHPFADGNGRMSRLLSLLLLYKNGFDAGKYISFEEQINNGKGDYYEALRLSSEQWHDRQNSYFPFIENFVTTLLFCYKELDKRFAMVNAKKVTKRQRVEATVLNSLLPISKQEVCYVLPDVSPTTVEAALAEMVRNGLIEKVGVGRSTKYVKK</sequence>
<accession>S0DDP5</accession>
<dbReference type="Pfam" id="PF02661">
    <property type="entry name" value="Fic"/>
    <property type="match status" value="1"/>
</dbReference>
<dbReference type="EMBL" id="HF548269">
    <property type="protein sequence ID" value="CCO20814.1"/>
    <property type="molecule type" value="Genomic_DNA"/>
</dbReference>